<dbReference type="EMBL" id="GIFC01007529">
    <property type="protein sequence ID" value="MXU89612.1"/>
    <property type="molecule type" value="Transcribed_RNA"/>
</dbReference>
<organism evidence="2">
    <name type="scientific">Ixodes ricinus</name>
    <name type="common">Common tick</name>
    <name type="synonym">Acarus ricinus</name>
    <dbReference type="NCBI Taxonomy" id="34613"/>
    <lineage>
        <taxon>Eukaryota</taxon>
        <taxon>Metazoa</taxon>
        <taxon>Ecdysozoa</taxon>
        <taxon>Arthropoda</taxon>
        <taxon>Chelicerata</taxon>
        <taxon>Arachnida</taxon>
        <taxon>Acari</taxon>
        <taxon>Parasitiformes</taxon>
        <taxon>Ixodida</taxon>
        <taxon>Ixodoidea</taxon>
        <taxon>Ixodidae</taxon>
        <taxon>Ixodinae</taxon>
        <taxon>Ixodes</taxon>
    </lineage>
</organism>
<evidence type="ECO:0000256" key="1">
    <source>
        <dbReference type="SAM" id="SignalP"/>
    </source>
</evidence>
<feature type="chain" id="PRO_5025659065" evidence="1">
    <location>
        <begin position="16"/>
        <end position="109"/>
    </location>
</feature>
<reference evidence="2" key="1">
    <citation type="submission" date="2019-12" db="EMBL/GenBank/DDBJ databases">
        <title>An insight into the sialome of adult female Ixodes ricinus ticks feeding for 6 days.</title>
        <authorList>
            <person name="Perner J."/>
            <person name="Ribeiro J.M.C."/>
        </authorList>
    </citation>
    <scope>NUCLEOTIDE SEQUENCE</scope>
    <source>
        <strain evidence="2">Semi-engorged</strain>
        <tissue evidence="2">Salivary glands</tissue>
    </source>
</reference>
<keyword evidence="1" id="KW-0732">Signal</keyword>
<proteinExistence type="predicted"/>
<dbReference type="AlphaFoldDB" id="A0A6B0UIY8"/>
<name>A0A6B0UIY8_IXORI</name>
<accession>A0A6B0UIY8</accession>
<feature type="signal peptide" evidence="1">
    <location>
        <begin position="1"/>
        <end position="15"/>
    </location>
</feature>
<evidence type="ECO:0000313" key="2">
    <source>
        <dbReference type="EMBL" id="MXU89612.1"/>
    </source>
</evidence>
<protein>
    <submittedName>
        <fullName evidence="2">Putative secreted protein</fullName>
    </submittedName>
</protein>
<sequence length="109" mass="12949">MFNFLFFFFFFLVFSQKCTKLRFTLQWATVDTTSQSSTTYRCDYAPRACLRPSRRSRDTPTAPERLRWLVASSAVRRKAIQIIVDGFVLLFKLRPWKNLNPYASKHEKL</sequence>